<protein>
    <recommendedName>
        <fullName evidence="3">Metallo-beta-lactamase domain-containing protein</fullName>
    </recommendedName>
</protein>
<dbReference type="Gene3D" id="3.60.15.10">
    <property type="entry name" value="Ribonuclease Z/Hydroxyacylglutathione hydrolase-like"/>
    <property type="match status" value="1"/>
</dbReference>
<proteinExistence type="predicted"/>
<comment type="caution">
    <text evidence="1">The sequence shown here is derived from an EMBL/GenBank/DDBJ whole genome shotgun (WGS) entry which is preliminary data.</text>
</comment>
<dbReference type="InterPro" id="IPR036866">
    <property type="entry name" value="RibonucZ/Hydroxyglut_hydro"/>
</dbReference>
<dbReference type="AlphaFoldDB" id="A0A848D216"/>
<name>A0A848D216_ANEAE</name>
<evidence type="ECO:0008006" key="3">
    <source>
        <dbReference type="Google" id="ProtNLM"/>
    </source>
</evidence>
<dbReference type="SUPFAM" id="SSF56281">
    <property type="entry name" value="Metallo-hydrolase/oxidoreductase"/>
    <property type="match status" value="1"/>
</dbReference>
<evidence type="ECO:0000313" key="2">
    <source>
        <dbReference type="Proteomes" id="UP000561326"/>
    </source>
</evidence>
<reference evidence="1 2" key="1">
    <citation type="submission" date="2020-04" db="EMBL/GenBank/DDBJ databases">
        <authorList>
            <person name="Hitch T.C.A."/>
            <person name="Wylensek D."/>
            <person name="Clavel T."/>
        </authorList>
    </citation>
    <scope>NUCLEOTIDE SEQUENCE [LARGE SCALE GENOMIC DNA]</scope>
    <source>
        <strain evidence="1 2">WB01_D5_05</strain>
    </source>
</reference>
<dbReference type="Proteomes" id="UP000561326">
    <property type="component" value="Unassembled WGS sequence"/>
</dbReference>
<dbReference type="EMBL" id="JABAGO010000095">
    <property type="protein sequence ID" value="NMF01499.1"/>
    <property type="molecule type" value="Genomic_DNA"/>
</dbReference>
<accession>A0A848D216</accession>
<evidence type="ECO:0000313" key="1">
    <source>
        <dbReference type="EMBL" id="NMF01499.1"/>
    </source>
</evidence>
<gene>
    <name evidence="1" type="ORF">HF838_25255</name>
</gene>
<organism evidence="1 2">
    <name type="scientific">Aneurinibacillus aneurinilyticus</name>
    <name type="common">Bacillus aneurinolyticus</name>
    <dbReference type="NCBI Taxonomy" id="1391"/>
    <lineage>
        <taxon>Bacteria</taxon>
        <taxon>Bacillati</taxon>
        <taxon>Bacillota</taxon>
        <taxon>Bacilli</taxon>
        <taxon>Bacillales</taxon>
        <taxon>Paenibacillaceae</taxon>
        <taxon>Aneurinibacillus group</taxon>
        <taxon>Aneurinibacillus</taxon>
    </lineage>
</organism>
<sequence length="73" mass="8417">MFTHSDSDHIAGATHVIDTLPIKSIVMPLKISFTETYFDVLLAIKEKKIPLIHADKRDFYSQGMLERKQRLIC</sequence>